<keyword evidence="3" id="KW-0479">Metal-binding</keyword>
<dbReference type="OMA" id="GHVWYAV"/>
<dbReference type="STRING" id="1858805.M5GDP3"/>
<sequence>MEYTLVSKMFTNPNGIEVLLPAPVEPKSELLFNAGVYDGAVPFKETNAGWHGYIPWTDHPQWKQLAKEILDGAQQQAIESPFKPGQAAYDDQTTKLRVTGGIVGTRFSEYFMRLGAVLYNWPAESWETIKKDKDRSMLHVLSFPYNGEATKDDIVKHVITPNPLHFVRNHGNIPIIDANTWLLELGGLVNQPKSIKFDQLKSGFPTKTVTATLVCSGTRRKEQQMEALGEFDELINAPWTEQALGTARWTGVTLKTLVDYCGGLRDEATDIEFYGADTYFKRNKPDNYIVSIPIRKMEDTIIAFEMNGELLTPTHGAPVRAVVPGYIGARSVKWLYRIKALPHPSLAPVQSEEYLYFTHQMGKHNFRWSDGFQIGGMPISSAIMSPKNGEVVYHNGKVKVTGWAYTGGTSNWVERVEVSPNGGSDWYPVSTAQLSQKFWWAWRLFAVEVPTPAQGYLDFTVRAWDGNMNTQPTLVRDGWNWDTHVTNSCHHIQIYSVNLSDPQTALRLAQLHKHGLAFEPVHKPLEMELEDEVEYLNRIREGSIRRDPVE</sequence>
<comment type="cofactor">
    <cofactor evidence="1">
        <name>Mo-molybdopterin</name>
        <dbReference type="ChEBI" id="CHEBI:71302"/>
    </cofactor>
</comment>
<evidence type="ECO:0000313" key="6">
    <source>
        <dbReference type="EMBL" id="EJU02593.1"/>
    </source>
</evidence>
<evidence type="ECO:0000259" key="5">
    <source>
        <dbReference type="PROSITE" id="PS50843"/>
    </source>
</evidence>
<evidence type="ECO:0000256" key="4">
    <source>
        <dbReference type="ARBA" id="ARBA00023002"/>
    </source>
</evidence>
<dbReference type="PROSITE" id="PS50843">
    <property type="entry name" value="EXPANSIN_CBD"/>
    <property type="match status" value="1"/>
</dbReference>
<dbReference type="Gene3D" id="3.90.420.10">
    <property type="entry name" value="Oxidoreductase, molybdopterin-binding domain"/>
    <property type="match status" value="1"/>
</dbReference>
<dbReference type="GO" id="GO:0006790">
    <property type="term" value="P:sulfur compound metabolic process"/>
    <property type="evidence" value="ECO:0007669"/>
    <property type="project" value="TreeGrafter"/>
</dbReference>
<dbReference type="GO" id="GO:0020037">
    <property type="term" value="F:heme binding"/>
    <property type="evidence" value="ECO:0007669"/>
    <property type="project" value="TreeGrafter"/>
</dbReference>
<accession>M5GDP3</accession>
<dbReference type="PANTHER" id="PTHR19372:SF6">
    <property type="entry name" value="SULFITE OXIDASE"/>
    <property type="match status" value="1"/>
</dbReference>
<dbReference type="RefSeq" id="XP_040629487.1">
    <property type="nucleotide sequence ID" value="XM_040776848.1"/>
</dbReference>
<dbReference type="InterPro" id="IPR007117">
    <property type="entry name" value="Expansin_CBD"/>
</dbReference>
<dbReference type="InterPro" id="IPR000572">
    <property type="entry name" value="OxRdtase_Mopterin-bd_dom"/>
</dbReference>
<dbReference type="CDD" id="cd02110">
    <property type="entry name" value="SO_family_Moco_dimer"/>
    <property type="match status" value="1"/>
</dbReference>
<dbReference type="InterPro" id="IPR014756">
    <property type="entry name" value="Ig_E-set"/>
</dbReference>
<dbReference type="GO" id="GO:0005739">
    <property type="term" value="C:mitochondrion"/>
    <property type="evidence" value="ECO:0007669"/>
    <property type="project" value="TreeGrafter"/>
</dbReference>
<dbReference type="SUPFAM" id="SSF81296">
    <property type="entry name" value="E set domains"/>
    <property type="match status" value="1"/>
</dbReference>
<dbReference type="PRINTS" id="PR00407">
    <property type="entry name" value="EUMOPTERIN"/>
</dbReference>
<dbReference type="GeneID" id="63691910"/>
<dbReference type="GO" id="GO:0043546">
    <property type="term" value="F:molybdopterin cofactor binding"/>
    <property type="evidence" value="ECO:0007669"/>
    <property type="project" value="TreeGrafter"/>
</dbReference>
<dbReference type="Pfam" id="PF03404">
    <property type="entry name" value="Mo-co_dimer"/>
    <property type="match status" value="1"/>
</dbReference>
<dbReference type="AlphaFoldDB" id="M5GDP3"/>
<evidence type="ECO:0000256" key="3">
    <source>
        <dbReference type="ARBA" id="ARBA00022723"/>
    </source>
</evidence>
<dbReference type="HOGENOM" id="CLU_030575_0_0_1"/>
<keyword evidence="7" id="KW-1185">Reference proteome</keyword>
<feature type="domain" description="Expansin-like CBD" evidence="5">
    <location>
        <begin position="405"/>
        <end position="487"/>
    </location>
</feature>
<dbReference type="InterPro" id="IPR036374">
    <property type="entry name" value="OxRdtase_Mopterin-bd_sf"/>
</dbReference>
<dbReference type="OrthoDB" id="10051395at2759"/>
<evidence type="ECO:0000256" key="2">
    <source>
        <dbReference type="ARBA" id="ARBA00022505"/>
    </source>
</evidence>
<dbReference type="EMBL" id="JH795861">
    <property type="protein sequence ID" value="EJU02593.1"/>
    <property type="molecule type" value="Genomic_DNA"/>
</dbReference>
<keyword evidence="4" id="KW-0560">Oxidoreductase</keyword>
<evidence type="ECO:0000256" key="1">
    <source>
        <dbReference type="ARBA" id="ARBA00001924"/>
    </source>
</evidence>
<dbReference type="Gene3D" id="2.60.40.650">
    <property type="match status" value="1"/>
</dbReference>
<dbReference type="InterPro" id="IPR005066">
    <property type="entry name" value="MoCF_OxRdtse_dimer"/>
</dbReference>
<dbReference type="Proteomes" id="UP000030653">
    <property type="component" value="Unassembled WGS sequence"/>
</dbReference>
<name>M5GDP3_DACPD</name>
<dbReference type="Pfam" id="PF00174">
    <property type="entry name" value="Oxidored_molyb"/>
    <property type="match status" value="1"/>
</dbReference>
<dbReference type="PANTHER" id="PTHR19372">
    <property type="entry name" value="SULFITE REDUCTASE"/>
    <property type="match status" value="1"/>
</dbReference>
<proteinExistence type="predicted"/>
<dbReference type="InterPro" id="IPR008335">
    <property type="entry name" value="Mopterin_OxRdtase_euk"/>
</dbReference>
<protein>
    <submittedName>
        <fullName evidence="6">Molybdopterin binding oxidoreductase</fullName>
    </submittedName>
</protein>
<reference evidence="6 7" key="1">
    <citation type="journal article" date="2012" name="Science">
        <title>The Paleozoic origin of enzymatic lignin decomposition reconstructed from 31 fungal genomes.</title>
        <authorList>
            <person name="Floudas D."/>
            <person name="Binder M."/>
            <person name="Riley R."/>
            <person name="Barry K."/>
            <person name="Blanchette R.A."/>
            <person name="Henrissat B."/>
            <person name="Martinez A.T."/>
            <person name="Otillar R."/>
            <person name="Spatafora J.W."/>
            <person name="Yadav J.S."/>
            <person name="Aerts A."/>
            <person name="Benoit I."/>
            <person name="Boyd A."/>
            <person name="Carlson A."/>
            <person name="Copeland A."/>
            <person name="Coutinho P.M."/>
            <person name="de Vries R.P."/>
            <person name="Ferreira P."/>
            <person name="Findley K."/>
            <person name="Foster B."/>
            <person name="Gaskell J."/>
            <person name="Glotzer D."/>
            <person name="Gorecki P."/>
            <person name="Heitman J."/>
            <person name="Hesse C."/>
            <person name="Hori C."/>
            <person name="Igarashi K."/>
            <person name="Jurgens J.A."/>
            <person name="Kallen N."/>
            <person name="Kersten P."/>
            <person name="Kohler A."/>
            <person name="Kuees U."/>
            <person name="Kumar T.K.A."/>
            <person name="Kuo A."/>
            <person name="LaButti K."/>
            <person name="Larrondo L.F."/>
            <person name="Lindquist E."/>
            <person name="Ling A."/>
            <person name="Lombard V."/>
            <person name="Lucas S."/>
            <person name="Lundell T."/>
            <person name="Martin R."/>
            <person name="McLaughlin D.J."/>
            <person name="Morgenstern I."/>
            <person name="Morin E."/>
            <person name="Murat C."/>
            <person name="Nagy L.G."/>
            <person name="Nolan M."/>
            <person name="Ohm R.A."/>
            <person name="Patyshakuliyeva A."/>
            <person name="Rokas A."/>
            <person name="Ruiz-Duenas F.J."/>
            <person name="Sabat G."/>
            <person name="Salamov A."/>
            <person name="Samejima M."/>
            <person name="Schmutz J."/>
            <person name="Slot J.C."/>
            <person name="St John F."/>
            <person name="Stenlid J."/>
            <person name="Sun H."/>
            <person name="Sun S."/>
            <person name="Syed K."/>
            <person name="Tsang A."/>
            <person name="Wiebenga A."/>
            <person name="Young D."/>
            <person name="Pisabarro A."/>
            <person name="Eastwood D.C."/>
            <person name="Martin F."/>
            <person name="Cullen D."/>
            <person name="Grigoriev I.V."/>
            <person name="Hibbett D.S."/>
        </authorList>
    </citation>
    <scope>NUCLEOTIDE SEQUENCE [LARGE SCALE GENOMIC DNA]</scope>
    <source>
        <strain evidence="6 7">DJM-731 SS1</strain>
    </source>
</reference>
<dbReference type="GO" id="GO:0008482">
    <property type="term" value="F:sulfite oxidase activity"/>
    <property type="evidence" value="ECO:0007669"/>
    <property type="project" value="TreeGrafter"/>
</dbReference>
<organism evidence="6 7">
    <name type="scientific">Dacryopinax primogenitus (strain DJM 731)</name>
    <name type="common">Brown rot fungus</name>
    <dbReference type="NCBI Taxonomy" id="1858805"/>
    <lineage>
        <taxon>Eukaryota</taxon>
        <taxon>Fungi</taxon>
        <taxon>Dikarya</taxon>
        <taxon>Basidiomycota</taxon>
        <taxon>Agaricomycotina</taxon>
        <taxon>Dacrymycetes</taxon>
        <taxon>Dacrymycetales</taxon>
        <taxon>Dacrymycetaceae</taxon>
        <taxon>Dacryopinax</taxon>
    </lineage>
</organism>
<keyword evidence="2" id="KW-0500">Molybdenum</keyword>
<dbReference type="GO" id="GO:0030151">
    <property type="term" value="F:molybdenum ion binding"/>
    <property type="evidence" value="ECO:0007669"/>
    <property type="project" value="InterPro"/>
</dbReference>
<dbReference type="SUPFAM" id="SSF56524">
    <property type="entry name" value="Oxidoreductase molybdopterin-binding domain"/>
    <property type="match status" value="1"/>
</dbReference>
<evidence type="ECO:0000313" key="7">
    <source>
        <dbReference type="Proteomes" id="UP000030653"/>
    </source>
</evidence>
<gene>
    <name evidence="6" type="ORF">DACRYDRAFT_88381</name>
</gene>